<keyword evidence="4" id="KW-0687">Ribonucleoprotein</keyword>
<dbReference type="InterPro" id="IPR000182">
    <property type="entry name" value="GNAT_dom"/>
</dbReference>
<keyword evidence="2" id="KW-0012">Acyltransferase</keyword>
<gene>
    <name evidence="4" type="ORF">CLV46_0513</name>
</gene>
<name>A0A2M9CGG9_9MICO</name>
<sequence>MIDIRAAVAGDARALAAVAAATFPLACPPGTSDEAIAAFIAEHLSEQRFEEYLADPQRDLLIAELDGAPAGYTMLVAGDPTDAHVAAAVTVRPTVELSKCYVLADHHGQGVAGELIERSIEAAVARGARSIWLGVNQHNARANAFYGKHGFEVAGTKHFMVGDERHDDFVRVRPLD</sequence>
<keyword evidence="1" id="KW-0808">Transferase</keyword>
<comment type="caution">
    <text evidence="4">The sequence shown here is derived from an EMBL/GenBank/DDBJ whole genome shotgun (WGS) entry which is preliminary data.</text>
</comment>
<dbReference type="Pfam" id="PF00583">
    <property type="entry name" value="Acetyltransf_1"/>
    <property type="match status" value="1"/>
</dbReference>
<dbReference type="GO" id="GO:0005840">
    <property type="term" value="C:ribosome"/>
    <property type="evidence" value="ECO:0007669"/>
    <property type="project" value="UniProtKB-KW"/>
</dbReference>
<proteinExistence type="predicted"/>
<dbReference type="Gene3D" id="3.40.630.30">
    <property type="match status" value="1"/>
</dbReference>
<accession>A0A2M9CGG9</accession>
<dbReference type="Proteomes" id="UP000228758">
    <property type="component" value="Unassembled WGS sequence"/>
</dbReference>
<reference evidence="4 5" key="1">
    <citation type="submission" date="2017-11" db="EMBL/GenBank/DDBJ databases">
        <title>Genomic Encyclopedia of Archaeal and Bacterial Type Strains, Phase II (KMG-II): From Individual Species to Whole Genera.</title>
        <authorList>
            <person name="Goeker M."/>
        </authorList>
    </citation>
    <scope>NUCLEOTIDE SEQUENCE [LARGE SCALE GENOMIC DNA]</scope>
    <source>
        <strain evidence="4 5">DSM 27393</strain>
    </source>
</reference>
<dbReference type="InterPro" id="IPR050832">
    <property type="entry name" value="Bact_Acetyltransf"/>
</dbReference>
<dbReference type="SUPFAM" id="SSF55729">
    <property type="entry name" value="Acyl-CoA N-acyltransferases (Nat)"/>
    <property type="match status" value="1"/>
</dbReference>
<evidence type="ECO:0000313" key="4">
    <source>
        <dbReference type="EMBL" id="PJJ70979.1"/>
    </source>
</evidence>
<evidence type="ECO:0000313" key="5">
    <source>
        <dbReference type="Proteomes" id="UP000228758"/>
    </source>
</evidence>
<dbReference type="InterPro" id="IPR016181">
    <property type="entry name" value="Acyl_CoA_acyltransferase"/>
</dbReference>
<dbReference type="AlphaFoldDB" id="A0A2M9CGG9"/>
<evidence type="ECO:0000256" key="1">
    <source>
        <dbReference type="ARBA" id="ARBA00022679"/>
    </source>
</evidence>
<dbReference type="CDD" id="cd04301">
    <property type="entry name" value="NAT_SF"/>
    <property type="match status" value="1"/>
</dbReference>
<protein>
    <submittedName>
        <fullName evidence="4">Ribosomal protein S18 acetylase RimI-like enzyme</fullName>
    </submittedName>
</protein>
<dbReference type="PANTHER" id="PTHR43877">
    <property type="entry name" value="AMINOALKYLPHOSPHONATE N-ACETYLTRANSFERASE-RELATED-RELATED"/>
    <property type="match status" value="1"/>
</dbReference>
<evidence type="ECO:0000259" key="3">
    <source>
        <dbReference type="PROSITE" id="PS51186"/>
    </source>
</evidence>
<keyword evidence="4" id="KW-0689">Ribosomal protein</keyword>
<dbReference type="OrthoDB" id="143110at2"/>
<dbReference type="PROSITE" id="PS51186">
    <property type="entry name" value="GNAT"/>
    <property type="match status" value="1"/>
</dbReference>
<organism evidence="4 5">
    <name type="scientific">Diaminobutyricimonas aerilata</name>
    <dbReference type="NCBI Taxonomy" id="1162967"/>
    <lineage>
        <taxon>Bacteria</taxon>
        <taxon>Bacillati</taxon>
        <taxon>Actinomycetota</taxon>
        <taxon>Actinomycetes</taxon>
        <taxon>Micrococcales</taxon>
        <taxon>Microbacteriaceae</taxon>
        <taxon>Diaminobutyricimonas</taxon>
    </lineage>
</organism>
<dbReference type="EMBL" id="PGFF01000001">
    <property type="protein sequence ID" value="PJJ70979.1"/>
    <property type="molecule type" value="Genomic_DNA"/>
</dbReference>
<evidence type="ECO:0000256" key="2">
    <source>
        <dbReference type="ARBA" id="ARBA00023315"/>
    </source>
</evidence>
<dbReference type="GO" id="GO:0016747">
    <property type="term" value="F:acyltransferase activity, transferring groups other than amino-acyl groups"/>
    <property type="evidence" value="ECO:0007669"/>
    <property type="project" value="InterPro"/>
</dbReference>
<dbReference type="RefSeq" id="WP_100363342.1">
    <property type="nucleotide sequence ID" value="NZ_PGFF01000001.1"/>
</dbReference>
<feature type="domain" description="N-acetyltransferase" evidence="3">
    <location>
        <begin position="2"/>
        <end position="176"/>
    </location>
</feature>
<keyword evidence="5" id="KW-1185">Reference proteome</keyword>